<reference evidence="2" key="1">
    <citation type="submission" date="2017-10" db="EMBL/GenBank/DDBJ databases">
        <title>Rapid genome shrinkage in a self-fertile nematode reveals novel sperm competition proteins.</title>
        <authorList>
            <person name="Yin D."/>
            <person name="Schwarz E.M."/>
            <person name="Thomas C.G."/>
            <person name="Felde R.L."/>
            <person name="Korf I.F."/>
            <person name="Cutter A.D."/>
            <person name="Schartner C.M."/>
            <person name="Ralston E.J."/>
            <person name="Meyer B.J."/>
            <person name="Haag E.S."/>
        </authorList>
    </citation>
    <scope>NUCLEOTIDE SEQUENCE [LARGE SCALE GENOMIC DNA]</scope>
    <source>
        <strain evidence="2">JU1422</strain>
    </source>
</reference>
<evidence type="ECO:0000313" key="2">
    <source>
        <dbReference type="Proteomes" id="UP000230233"/>
    </source>
</evidence>
<dbReference type="EMBL" id="PDUG01000005">
    <property type="protein sequence ID" value="PIC30421.1"/>
    <property type="molecule type" value="Genomic_DNA"/>
</dbReference>
<name>A0A2G5TTJ9_9PELO</name>
<sequence>MTVTVVNATTMPGDEAADTIKKVIGYVDQCVEAGQFLFPEMKESFEIISKLGKAINALTDLAPPDEDPVMKKLGELEGKIDTLADKMNAKFSDLKAFMTETKFNEDVIQPATKLMQYIMDTFKHPSKKATENFLESYKKNKPLDLAYSVMSKMQQDNTNPLFMSMEADLIKTETTFNKWKNIITGALGQFLFVEAFASGLQDSKDTNDRDRMNENSAKLITDMDALRDKYKAGDAYWKGMKTYIQQFQEDTSKLSNKDRADKLIGIFNTILTNESLYLVISDSSPNINDFSMWKGVDDQTVESYEKGGCNIIVYRSRKANTMSVSEFWDMQYACEACETGKIKAKGSCSGHADTLHDNIPMAKFIVLIWDARHPEVRSCLTPGHEWGPGYTMTVEAGETPWAMKMKLALVAGFP</sequence>
<accession>A0A2G5TTJ9</accession>
<protein>
    <submittedName>
        <fullName evidence="1">Uncharacterized protein</fullName>
    </submittedName>
</protein>
<evidence type="ECO:0000313" key="1">
    <source>
        <dbReference type="EMBL" id="PIC30421.1"/>
    </source>
</evidence>
<dbReference type="Pfam" id="PF05075">
    <property type="entry name" value="DUF684"/>
    <property type="match status" value="1"/>
</dbReference>
<dbReference type="PANTHER" id="PTHR31464">
    <property type="entry name" value="PROTEIN CBG01266"/>
    <property type="match status" value="1"/>
</dbReference>
<proteinExistence type="predicted"/>
<dbReference type="InterPro" id="IPR007767">
    <property type="entry name" value="DUF684"/>
</dbReference>
<dbReference type="PANTHER" id="PTHR31464:SF3">
    <property type="entry name" value="AAA DOMAIN-CONTAINING PROTEIN-RELATED"/>
    <property type="match status" value="1"/>
</dbReference>
<organism evidence="1 2">
    <name type="scientific">Caenorhabditis nigoni</name>
    <dbReference type="NCBI Taxonomy" id="1611254"/>
    <lineage>
        <taxon>Eukaryota</taxon>
        <taxon>Metazoa</taxon>
        <taxon>Ecdysozoa</taxon>
        <taxon>Nematoda</taxon>
        <taxon>Chromadorea</taxon>
        <taxon>Rhabditida</taxon>
        <taxon>Rhabditina</taxon>
        <taxon>Rhabditomorpha</taxon>
        <taxon>Rhabditoidea</taxon>
        <taxon>Rhabditidae</taxon>
        <taxon>Peloderinae</taxon>
        <taxon>Caenorhabditis</taxon>
    </lineage>
</organism>
<comment type="caution">
    <text evidence="1">The sequence shown here is derived from an EMBL/GenBank/DDBJ whole genome shotgun (WGS) entry which is preliminary data.</text>
</comment>
<dbReference type="AlphaFoldDB" id="A0A2G5TTJ9"/>
<dbReference type="STRING" id="1611254.A0A2G5TTJ9"/>
<dbReference type="Proteomes" id="UP000230233">
    <property type="component" value="Chromosome V"/>
</dbReference>
<dbReference type="OrthoDB" id="10274093at2759"/>
<keyword evidence="2" id="KW-1185">Reference proteome</keyword>
<gene>
    <name evidence="1" type="primary">Cnig_chr_V.g21667</name>
    <name evidence="1" type="ORF">B9Z55_021667</name>
</gene>